<feature type="transmembrane region" description="Helical" evidence="9">
    <location>
        <begin position="232"/>
        <end position="257"/>
    </location>
</feature>
<evidence type="ECO:0000256" key="1">
    <source>
        <dbReference type="ARBA" id="ARBA00004651"/>
    </source>
</evidence>
<keyword evidence="7" id="KW-0406">Ion transport</keyword>
<organism evidence="11 12">
    <name type="scientific">Uliginosibacterium flavum</name>
    <dbReference type="NCBI Taxonomy" id="1396831"/>
    <lineage>
        <taxon>Bacteria</taxon>
        <taxon>Pseudomonadati</taxon>
        <taxon>Pseudomonadota</taxon>
        <taxon>Betaproteobacteria</taxon>
        <taxon>Rhodocyclales</taxon>
        <taxon>Zoogloeaceae</taxon>
        <taxon>Uliginosibacterium</taxon>
    </lineage>
</organism>
<keyword evidence="4" id="KW-1003">Cell membrane</keyword>
<evidence type="ECO:0000256" key="3">
    <source>
        <dbReference type="ARBA" id="ARBA00022449"/>
    </source>
</evidence>
<evidence type="ECO:0000256" key="2">
    <source>
        <dbReference type="ARBA" id="ARBA00022448"/>
    </source>
</evidence>
<dbReference type="RefSeq" id="WP_354600414.1">
    <property type="nucleotide sequence ID" value="NZ_JBEWZI010000006.1"/>
</dbReference>
<feature type="transmembrane region" description="Helical" evidence="9">
    <location>
        <begin position="339"/>
        <end position="359"/>
    </location>
</feature>
<feature type="transmembrane region" description="Helical" evidence="9">
    <location>
        <begin position="6"/>
        <end position="25"/>
    </location>
</feature>
<dbReference type="PANTHER" id="PTHR32507:SF8">
    <property type="entry name" value="CNH1P"/>
    <property type="match status" value="1"/>
</dbReference>
<dbReference type="Gene3D" id="1.20.1530.20">
    <property type="match status" value="1"/>
</dbReference>
<keyword evidence="3" id="KW-0050">Antiport</keyword>
<feature type="transmembrane region" description="Helical" evidence="9">
    <location>
        <begin position="32"/>
        <end position="51"/>
    </location>
</feature>
<keyword evidence="12" id="KW-1185">Reference proteome</keyword>
<dbReference type="EMBL" id="JBEWZI010000006">
    <property type="protein sequence ID" value="MET7013952.1"/>
    <property type="molecule type" value="Genomic_DNA"/>
</dbReference>
<reference evidence="11 12" key="1">
    <citation type="submission" date="2024-07" db="EMBL/GenBank/DDBJ databases">
        <title>Uliginosibacterium flavum JJ3220;KACC:17644.</title>
        <authorList>
            <person name="Kim M.K."/>
        </authorList>
    </citation>
    <scope>NUCLEOTIDE SEQUENCE [LARGE SCALE GENOMIC DNA]</scope>
    <source>
        <strain evidence="11 12">KACC:17644</strain>
    </source>
</reference>
<keyword evidence="5 9" id="KW-0812">Transmembrane</keyword>
<evidence type="ECO:0000313" key="12">
    <source>
        <dbReference type="Proteomes" id="UP001549691"/>
    </source>
</evidence>
<dbReference type="PANTHER" id="PTHR32507">
    <property type="entry name" value="NA(+)/H(+) ANTIPORTER 1"/>
    <property type="match status" value="1"/>
</dbReference>
<proteinExistence type="predicted"/>
<keyword evidence="8 9" id="KW-0472">Membrane</keyword>
<evidence type="ECO:0000256" key="4">
    <source>
        <dbReference type="ARBA" id="ARBA00022475"/>
    </source>
</evidence>
<comment type="subcellular location">
    <subcellularLocation>
        <location evidence="1">Cell membrane</location>
        <topology evidence="1">Multi-pass membrane protein</topology>
    </subcellularLocation>
</comment>
<evidence type="ECO:0000256" key="8">
    <source>
        <dbReference type="ARBA" id="ARBA00023136"/>
    </source>
</evidence>
<feature type="transmembrane region" description="Helical" evidence="9">
    <location>
        <begin position="194"/>
        <end position="212"/>
    </location>
</feature>
<evidence type="ECO:0000256" key="6">
    <source>
        <dbReference type="ARBA" id="ARBA00022989"/>
    </source>
</evidence>
<feature type="transmembrane region" description="Helical" evidence="9">
    <location>
        <begin position="96"/>
        <end position="129"/>
    </location>
</feature>
<feature type="transmembrane region" description="Helical" evidence="9">
    <location>
        <begin position="63"/>
        <end position="84"/>
    </location>
</feature>
<name>A0ABV2TJ53_9RHOO</name>
<gene>
    <name evidence="11" type="ORF">ABXR19_07105</name>
</gene>
<feature type="domain" description="Cation/H+ exchanger transmembrane" evidence="10">
    <location>
        <begin position="16"/>
        <end position="426"/>
    </location>
</feature>
<dbReference type="Pfam" id="PF00999">
    <property type="entry name" value="Na_H_Exchanger"/>
    <property type="match status" value="1"/>
</dbReference>
<dbReference type="InterPro" id="IPR006153">
    <property type="entry name" value="Cation/H_exchanger_TM"/>
</dbReference>
<protein>
    <submittedName>
        <fullName evidence="11">Cation:proton antiporter</fullName>
    </submittedName>
</protein>
<dbReference type="Proteomes" id="UP001549691">
    <property type="component" value="Unassembled WGS sequence"/>
</dbReference>
<keyword evidence="2" id="KW-0813">Transport</keyword>
<feature type="transmembrane region" description="Helical" evidence="9">
    <location>
        <begin position="371"/>
        <end position="390"/>
    </location>
</feature>
<sequence length="438" mass="46821">MSYPVWAIISGLLLITMALSGTALKRLPLSSAMIYLAIGGALGPAGWALISPDPLNYSVILEHASEIAVLISLFAVGLKLGLPLSDKGWHLPLRLAIVSMTITVALITVIGVWGLGLSLGAAVLLGAILAPTDPVLASDVQVLEASDRDRLRFSLTGEGGLNDGAAFPFVMLGLGLLGLHDLGDWGWRWLAVDVLWAVTGGLLTGGALGHLIGKLVLYLRSHHKESVGLDEFLAIGLIALTYGLSILLHTYGFLAVFAAGLALQRVRAAPVDEAKPTLRETGIQSKQANEALATHAESASAFMMHEMEGFNAQLERIAELAMVLVLGAMLAFINLPTIAICFVLLLLFVVRPLSVWLGLLGARASGDQRIMISWFGIRGIGSIYYLMFAINQGLSLALAEQIIAITLSMVAASIVLHGISVTPLMRLYMRRKAQWRRR</sequence>
<accession>A0ABV2TJ53</accession>
<evidence type="ECO:0000256" key="5">
    <source>
        <dbReference type="ARBA" id="ARBA00022692"/>
    </source>
</evidence>
<evidence type="ECO:0000256" key="9">
    <source>
        <dbReference type="SAM" id="Phobius"/>
    </source>
</evidence>
<dbReference type="InterPro" id="IPR038770">
    <property type="entry name" value="Na+/solute_symporter_sf"/>
</dbReference>
<evidence type="ECO:0000256" key="7">
    <source>
        <dbReference type="ARBA" id="ARBA00023065"/>
    </source>
</evidence>
<keyword evidence="6 9" id="KW-1133">Transmembrane helix</keyword>
<feature type="transmembrane region" description="Helical" evidence="9">
    <location>
        <begin position="402"/>
        <end position="428"/>
    </location>
</feature>
<evidence type="ECO:0000259" key="10">
    <source>
        <dbReference type="Pfam" id="PF00999"/>
    </source>
</evidence>
<evidence type="ECO:0000313" key="11">
    <source>
        <dbReference type="EMBL" id="MET7013952.1"/>
    </source>
</evidence>
<comment type="caution">
    <text evidence="11">The sequence shown here is derived from an EMBL/GenBank/DDBJ whole genome shotgun (WGS) entry which is preliminary data.</text>
</comment>